<evidence type="ECO:0000259" key="2">
    <source>
        <dbReference type="Pfam" id="PF01266"/>
    </source>
</evidence>
<dbReference type="Pfam" id="PF01266">
    <property type="entry name" value="DAO"/>
    <property type="match status" value="1"/>
</dbReference>
<sequence>MTSKPFPHPKGGPSFWRSAPGELDNYRSPEGIPPQIDIAIIGSGFSGGSLVTHLLNSMAADEKSILVLEARELCSGATGRNGGHLKPDVYNMASYLASKHGIDAATEVADFELDNVRAVEEYVRNSGADCDFFLTRAVDVQLGYDRLIDASVESTKSVFYLHGKDAEMIFKISGIKGAKGAFSYTAGHVWPYKMIHHMFSRAIAKGVNVQTNTPVLSISQSQEDDRWVLKTKRGTVLAKQVLMATKAYTAALLPEYHNKIIPSRAVCSRIVTPSSPPLLPNTYAIRFNDWDFDYLIPRPDGSIVVGGARRTYLKRLEDWYGNVNDEDLIKRAKHYFDGYMQRHFRGWENSSARTDQVWTGSESSPALLPKTTRKKDIVHFIEPLNKTANNSLLVMGYSSDRLPRLGRVPGRDNIFIMGGFTGHGMSQVFLAAKGIVQMVLTSCSYADSKLPSVFEETSERLSSPENFVMDLFNNLPSEPRL</sequence>
<dbReference type="PANTHER" id="PTHR13847">
    <property type="entry name" value="SARCOSINE DEHYDROGENASE-RELATED"/>
    <property type="match status" value="1"/>
</dbReference>
<evidence type="ECO:0000313" key="3">
    <source>
        <dbReference type="EMBL" id="CAI6098979.1"/>
    </source>
</evidence>
<feature type="region of interest" description="Disordered" evidence="1">
    <location>
        <begin position="1"/>
        <end position="28"/>
    </location>
</feature>
<dbReference type="Gene3D" id="3.30.9.10">
    <property type="entry name" value="D-Amino Acid Oxidase, subunit A, domain 2"/>
    <property type="match status" value="1"/>
</dbReference>
<dbReference type="PANTHER" id="PTHR13847:SF279">
    <property type="entry name" value="FAD DEPENDENT OXIDOREDUCTASE DOMAIN-CONTAINING PROTEIN-RELATED"/>
    <property type="match status" value="1"/>
</dbReference>
<dbReference type="EMBL" id="CABFNP030001300">
    <property type="protein sequence ID" value="CAI6098979.1"/>
    <property type="molecule type" value="Genomic_DNA"/>
</dbReference>
<dbReference type="Gene3D" id="3.50.50.60">
    <property type="entry name" value="FAD/NAD(P)-binding domain"/>
    <property type="match status" value="2"/>
</dbReference>
<dbReference type="GO" id="GO:0005737">
    <property type="term" value="C:cytoplasm"/>
    <property type="evidence" value="ECO:0007669"/>
    <property type="project" value="TreeGrafter"/>
</dbReference>
<accession>A0AA35QBJ6</accession>
<dbReference type="InterPro" id="IPR006076">
    <property type="entry name" value="FAD-dep_OxRdtase"/>
</dbReference>
<dbReference type="SUPFAM" id="SSF51905">
    <property type="entry name" value="FAD/NAD(P)-binding domain"/>
    <property type="match status" value="1"/>
</dbReference>
<name>A0AA35QBJ6_9HYPO</name>
<dbReference type="AlphaFoldDB" id="A0AA35QBJ6"/>
<organism evidence="3 4">
    <name type="scientific">Clonostachys chloroleuca</name>
    <dbReference type="NCBI Taxonomy" id="1926264"/>
    <lineage>
        <taxon>Eukaryota</taxon>
        <taxon>Fungi</taxon>
        <taxon>Dikarya</taxon>
        <taxon>Ascomycota</taxon>
        <taxon>Pezizomycotina</taxon>
        <taxon>Sordariomycetes</taxon>
        <taxon>Hypocreomycetidae</taxon>
        <taxon>Hypocreales</taxon>
        <taxon>Bionectriaceae</taxon>
        <taxon>Clonostachys</taxon>
    </lineage>
</organism>
<protein>
    <recommendedName>
        <fullName evidence="2">FAD dependent oxidoreductase domain-containing protein</fullName>
    </recommendedName>
</protein>
<evidence type="ECO:0000313" key="4">
    <source>
        <dbReference type="Proteomes" id="UP001160390"/>
    </source>
</evidence>
<feature type="compositionally biased region" description="Pro residues" evidence="1">
    <location>
        <begin position="1"/>
        <end position="10"/>
    </location>
</feature>
<evidence type="ECO:0000256" key="1">
    <source>
        <dbReference type="SAM" id="MobiDB-lite"/>
    </source>
</evidence>
<comment type="caution">
    <text evidence="3">The sequence shown here is derived from an EMBL/GenBank/DDBJ whole genome shotgun (WGS) entry which is preliminary data.</text>
</comment>
<proteinExistence type="predicted"/>
<gene>
    <name evidence="3" type="ORF">CCHLO57077_00018303</name>
</gene>
<reference evidence="3" key="1">
    <citation type="submission" date="2023-01" db="EMBL/GenBank/DDBJ databases">
        <authorList>
            <person name="Piombo E."/>
        </authorList>
    </citation>
    <scope>NUCLEOTIDE SEQUENCE</scope>
</reference>
<feature type="domain" description="FAD dependent oxidoreductase" evidence="2">
    <location>
        <begin position="37"/>
        <end position="437"/>
    </location>
</feature>
<dbReference type="Proteomes" id="UP001160390">
    <property type="component" value="Unassembled WGS sequence"/>
</dbReference>
<keyword evidence="4" id="KW-1185">Reference proteome</keyword>
<dbReference type="InterPro" id="IPR036188">
    <property type="entry name" value="FAD/NAD-bd_sf"/>
</dbReference>